<keyword evidence="1" id="KW-0999">Mitochondrion inner membrane</keyword>
<keyword evidence="1" id="KW-0496">Mitochondrion</keyword>
<evidence type="ECO:0000313" key="3">
    <source>
        <dbReference type="EMBL" id="KAK9272128.1"/>
    </source>
</evidence>
<comment type="function">
    <text evidence="1">Mitochondrial intermembrane chaperone that participates in the import and insertion of some multi-pass transmembrane proteins into the mitochondrial inner membrane. Also required for the transfer of beta-barrel precursors from the TOM complex to the sorting and assembly machinery (SAM complex) of the outer membrane. Acts as a chaperone-like protein that protects the hydrophobic precursors from aggregation and guide them through the mitochondrial intermembrane space.</text>
</comment>
<keyword evidence="1" id="KW-0143">Chaperone</keyword>
<sequence length="93" mass="10859">MKSYREKFNMAGFLKYVHCISTSSALWHLFKQEKKKAMLNELVSKVTKECWDKCITDTPGSKFSSSESACLSNCARRYMDMSIIIMKRFQSMH</sequence>
<accession>A0AAP0R8X2</accession>
<dbReference type="GO" id="GO:0005743">
    <property type="term" value="C:mitochondrial inner membrane"/>
    <property type="evidence" value="ECO:0007669"/>
    <property type="project" value="UniProtKB-SubCell"/>
</dbReference>
<keyword evidence="1" id="KW-1015">Disulfide bond</keyword>
<evidence type="ECO:0000259" key="2">
    <source>
        <dbReference type="Pfam" id="PF02953"/>
    </source>
</evidence>
<keyword evidence="1" id="KW-0653">Protein transport</keyword>
<dbReference type="Proteomes" id="UP001415857">
    <property type="component" value="Unassembled WGS sequence"/>
</dbReference>
<organism evidence="3 4">
    <name type="scientific">Liquidambar formosana</name>
    <name type="common">Formosan gum</name>
    <dbReference type="NCBI Taxonomy" id="63359"/>
    <lineage>
        <taxon>Eukaryota</taxon>
        <taxon>Viridiplantae</taxon>
        <taxon>Streptophyta</taxon>
        <taxon>Embryophyta</taxon>
        <taxon>Tracheophyta</taxon>
        <taxon>Spermatophyta</taxon>
        <taxon>Magnoliopsida</taxon>
        <taxon>eudicotyledons</taxon>
        <taxon>Gunneridae</taxon>
        <taxon>Pentapetalae</taxon>
        <taxon>Saxifragales</taxon>
        <taxon>Altingiaceae</taxon>
        <taxon>Liquidambar</taxon>
    </lineage>
</organism>
<feature type="domain" description="Tim10-like" evidence="2">
    <location>
        <begin position="31"/>
        <end position="91"/>
    </location>
</feature>
<comment type="subcellular location">
    <subcellularLocation>
        <location evidence="1">Mitochondrion inner membrane</location>
        <topology evidence="1">Peripheral membrane protein</topology>
        <orientation evidence="1">Intermembrane side</orientation>
    </subcellularLocation>
</comment>
<dbReference type="SUPFAM" id="SSF144122">
    <property type="entry name" value="Tim10-like"/>
    <property type="match status" value="1"/>
</dbReference>
<dbReference type="EMBL" id="JBBPBK010000013">
    <property type="protein sequence ID" value="KAK9272128.1"/>
    <property type="molecule type" value="Genomic_DNA"/>
</dbReference>
<name>A0AAP0R8X2_LIQFO</name>
<keyword evidence="1" id="KW-0472">Membrane</keyword>
<evidence type="ECO:0000313" key="4">
    <source>
        <dbReference type="Proteomes" id="UP001415857"/>
    </source>
</evidence>
<dbReference type="InterPro" id="IPR035427">
    <property type="entry name" value="Tim10-like_dom_sf"/>
</dbReference>
<comment type="subunit">
    <text evidence="1">Heterohexamer.</text>
</comment>
<evidence type="ECO:0000256" key="1">
    <source>
        <dbReference type="RuleBase" id="RU367043"/>
    </source>
</evidence>
<dbReference type="Pfam" id="PF02953">
    <property type="entry name" value="zf-Tim10_DDP"/>
    <property type="match status" value="1"/>
</dbReference>
<keyword evidence="4" id="KW-1185">Reference proteome</keyword>
<dbReference type="InterPro" id="IPR004217">
    <property type="entry name" value="Tim10-like"/>
</dbReference>
<dbReference type="Gene3D" id="1.10.287.810">
    <property type="entry name" value="Mitochondrial import inner membrane translocase subunit tim13 like domains"/>
    <property type="match status" value="1"/>
</dbReference>
<reference evidence="3 4" key="1">
    <citation type="journal article" date="2024" name="Plant J.">
        <title>Genome sequences and population genomics reveal climatic adaptation and genomic divergence between two closely related sweetgum species.</title>
        <authorList>
            <person name="Xu W.Q."/>
            <person name="Ren C.Q."/>
            <person name="Zhang X.Y."/>
            <person name="Comes H.P."/>
            <person name="Liu X.H."/>
            <person name="Li Y.G."/>
            <person name="Kettle C.J."/>
            <person name="Jalonen R."/>
            <person name="Gaisberger H."/>
            <person name="Ma Y.Z."/>
            <person name="Qiu Y.X."/>
        </authorList>
    </citation>
    <scope>NUCLEOTIDE SEQUENCE [LARGE SCALE GENOMIC DNA]</scope>
    <source>
        <strain evidence="3">Hangzhou</strain>
    </source>
</reference>
<dbReference type="AlphaFoldDB" id="A0AAP0R8X2"/>
<protein>
    <recommendedName>
        <fullName evidence="1">Mitochondrial import inner membrane translocase subunit</fullName>
    </recommendedName>
</protein>
<keyword evidence="1" id="KW-0813">Transport</keyword>
<dbReference type="GO" id="GO:0015031">
    <property type="term" value="P:protein transport"/>
    <property type="evidence" value="ECO:0007669"/>
    <property type="project" value="UniProtKB-KW"/>
</dbReference>
<comment type="similarity">
    <text evidence="1">Belongs to the small Tim family.</text>
</comment>
<keyword evidence="1" id="KW-0811">Translocation</keyword>
<comment type="domain">
    <text evidence="1">The twin CX3C motif contains 4 conserved Cys residues that form 2 disulfide bonds in the mitochondrial intermembrane space.</text>
</comment>
<proteinExistence type="inferred from homology"/>
<gene>
    <name evidence="3" type="ORF">L1049_002498</name>
</gene>
<comment type="caution">
    <text evidence="3">The sequence shown here is derived from an EMBL/GenBank/DDBJ whole genome shotgun (WGS) entry which is preliminary data.</text>
</comment>